<organism evidence="9 10">
    <name type="scientific">Kwoniella shandongensis</name>
    <dbReference type="NCBI Taxonomy" id="1734106"/>
    <lineage>
        <taxon>Eukaryota</taxon>
        <taxon>Fungi</taxon>
        <taxon>Dikarya</taxon>
        <taxon>Basidiomycota</taxon>
        <taxon>Agaricomycotina</taxon>
        <taxon>Tremellomycetes</taxon>
        <taxon>Tremellales</taxon>
        <taxon>Cryptococcaceae</taxon>
        <taxon>Kwoniella</taxon>
    </lineage>
</organism>
<evidence type="ECO:0000256" key="1">
    <source>
        <dbReference type="ARBA" id="ARBA00000707"/>
    </source>
</evidence>
<dbReference type="GeneID" id="43592795"/>
<accession>A0AAJ8LR68</accession>
<feature type="region of interest" description="Disordered" evidence="7">
    <location>
        <begin position="1"/>
        <end position="103"/>
    </location>
</feature>
<evidence type="ECO:0000313" key="9">
    <source>
        <dbReference type="EMBL" id="WWD22532.1"/>
    </source>
</evidence>
<dbReference type="Proteomes" id="UP000322225">
    <property type="component" value="Chromosome 13"/>
</dbReference>
<evidence type="ECO:0000259" key="8">
    <source>
        <dbReference type="PROSITE" id="PS50235"/>
    </source>
</evidence>
<feature type="compositionally biased region" description="Low complexity" evidence="7">
    <location>
        <begin position="400"/>
        <end position="430"/>
    </location>
</feature>
<dbReference type="GO" id="GO:0005829">
    <property type="term" value="C:cytosol"/>
    <property type="evidence" value="ECO:0007669"/>
    <property type="project" value="TreeGrafter"/>
</dbReference>
<name>A0AAJ8LR68_9TREE</name>
<dbReference type="PROSITE" id="PS50235">
    <property type="entry name" value="USP_3"/>
    <property type="match status" value="1"/>
</dbReference>
<dbReference type="EMBL" id="CP144063">
    <property type="protein sequence ID" value="WWD22532.1"/>
    <property type="molecule type" value="Genomic_DNA"/>
</dbReference>
<feature type="compositionally biased region" description="Polar residues" evidence="7">
    <location>
        <begin position="335"/>
        <end position="350"/>
    </location>
</feature>
<dbReference type="EC" id="3.4.19.12" evidence="2"/>
<dbReference type="InterPro" id="IPR018200">
    <property type="entry name" value="USP_CS"/>
</dbReference>
<dbReference type="GO" id="GO:0016579">
    <property type="term" value="P:protein deubiquitination"/>
    <property type="evidence" value="ECO:0007669"/>
    <property type="project" value="InterPro"/>
</dbReference>
<proteinExistence type="predicted"/>
<reference evidence="9" key="2">
    <citation type="submission" date="2024-01" db="EMBL/GenBank/DDBJ databases">
        <title>Comparative genomics of Cryptococcus and Kwoniella reveals pathogenesis evolution and contrasting modes of karyotype evolution via chromosome fusion or intercentromeric recombination.</title>
        <authorList>
            <person name="Coelho M.A."/>
            <person name="David-Palma M."/>
            <person name="Shea T."/>
            <person name="Bowers K."/>
            <person name="McGinley-Smith S."/>
            <person name="Mohammad A.W."/>
            <person name="Gnirke A."/>
            <person name="Yurkov A.M."/>
            <person name="Nowrousian M."/>
            <person name="Sun S."/>
            <person name="Cuomo C.A."/>
            <person name="Heitman J."/>
        </authorList>
    </citation>
    <scope>NUCLEOTIDE SEQUENCE</scope>
    <source>
        <strain evidence="9">CBS 12478</strain>
    </source>
</reference>
<feature type="region of interest" description="Disordered" evidence="7">
    <location>
        <begin position="899"/>
        <end position="933"/>
    </location>
</feature>
<keyword evidence="3" id="KW-0645">Protease</keyword>
<dbReference type="Gene3D" id="3.90.70.10">
    <property type="entry name" value="Cysteine proteinases"/>
    <property type="match status" value="1"/>
</dbReference>
<evidence type="ECO:0000256" key="2">
    <source>
        <dbReference type="ARBA" id="ARBA00012759"/>
    </source>
</evidence>
<feature type="region of interest" description="Disordered" evidence="7">
    <location>
        <begin position="574"/>
        <end position="717"/>
    </location>
</feature>
<evidence type="ECO:0000256" key="5">
    <source>
        <dbReference type="ARBA" id="ARBA00022801"/>
    </source>
</evidence>
<feature type="compositionally biased region" description="Polar residues" evidence="7">
    <location>
        <begin position="91"/>
        <end position="103"/>
    </location>
</feature>
<evidence type="ECO:0000256" key="3">
    <source>
        <dbReference type="ARBA" id="ARBA00022670"/>
    </source>
</evidence>
<keyword evidence="10" id="KW-1185">Reference proteome</keyword>
<dbReference type="SUPFAM" id="SSF54001">
    <property type="entry name" value="Cysteine proteinases"/>
    <property type="match status" value="1"/>
</dbReference>
<dbReference type="GO" id="GO:0004843">
    <property type="term" value="F:cysteine-type deubiquitinase activity"/>
    <property type="evidence" value="ECO:0007669"/>
    <property type="project" value="UniProtKB-EC"/>
</dbReference>
<feature type="compositionally biased region" description="Low complexity" evidence="7">
    <location>
        <begin position="49"/>
        <end position="83"/>
    </location>
</feature>
<dbReference type="CDD" id="cd02257">
    <property type="entry name" value="Peptidase_C19"/>
    <property type="match status" value="1"/>
</dbReference>
<feature type="compositionally biased region" description="Polar residues" evidence="7">
    <location>
        <begin position="475"/>
        <end position="485"/>
    </location>
</feature>
<dbReference type="PANTHER" id="PTHR24006:SF687">
    <property type="entry name" value="UBIQUITIN CARBOXYL-TERMINAL HYDROLASE 10"/>
    <property type="match status" value="1"/>
</dbReference>
<reference evidence="9" key="1">
    <citation type="submission" date="2017-08" db="EMBL/GenBank/DDBJ databases">
        <authorList>
            <person name="Cuomo C."/>
            <person name="Billmyre B."/>
            <person name="Heitman J."/>
        </authorList>
    </citation>
    <scope>NUCLEOTIDE SEQUENCE</scope>
    <source>
        <strain evidence="9">CBS 12478</strain>
    </source>
</reference>
<dbReference type="KEGG" id="ksn:43592795"/>
<feature type="compositionally biased region" description="Polar residues" evidence="7">
    <location>
        <begin position="439"/>
        <end position="451"/>
    </location>
</feature>
<dbReference type="PANTHER" id="PTHR24006">
    <property type="entry name" value="UBIQUITIN CARBOXYL-TERMINAL HYDROLASE"/>
    <property type="match status" value="1"/>
</dbReference>
<dbReference type="GO" id="GO:0006508">
    <property type="term" value="P:proteolysis"/>
    <property type="evidence" value="ECO:0007669"/>
    <property type="project" value="UniProtKB-KW"/>
</dbReference>
<feature type="compositionally biased region" description="Pro residues" evidence="7">
    <location>
        <begin position="38"/>
        <end position="48"/>
    </location>
</feature>
<protein>
    <recommendedName>
        <fullName evidence="2">ubiquitinyl hydrolase 1</fullName>
        <ecNumber evidence="2">3.4.19.12</ecNumber>
    </recommendedName>
</protein>
<feature type="compositionally biased region" description="Polar residues" evidence="7">
    <location>
        <begin position="206"/>
        <end position="215"/>
    </location>
</feature>
<gene>
    <name evidence="9" type="ORF">CI109_107025</name>
</gene>
<dbReference type="InterPro" id="IPR028889">
    <property type="entry name" value="USP"/>
</dbReference>
<feature type="region of interest" description="Disordered" evidence="7">
    <location>
        <begin position="535"/>
        <end position="561"/>
    </location>
</feature>
<feature type="compositionally biased region" description="Low complexity" evidence="7">
    <location>
        <begin position="821"/>
        <end position="834"/>
    </location>
</feature>
<evidence type="ECO:0000256" key="6">
    <source>
        <dbReference type="ARBA" id="ARBA00022807"/>
    </source>
</evidence>
<evidence type="ECO:0000256" key="4">
    <source>
        <dbReference type="ARBA" id="ARBA00022786"/>
    </source>
</evidence>
<feature type="compositionally biased region" description="Polar residues" evidence="7">
    <location>
        <begin position="646"/>
        <end position="671"/>
    </location>
</feature>
<evidence type="ECO:0000313" key="10">
    <source>
        <dbReference type="Proteomes" id="UP000322225"/>
    </source>
</evidence>
<sequence length="1162" mass="123322">MQAPVMATPSAPPNQQPHASTPFQSQTDPASSPSISNNPPPQPPPPMLPYASINQQSYPSNSPSGPSNYPSHSPYMYNQAYYPQQPPPQARHTQSVPYNSGMNRYNDQYQHQPHYPPVYQPNIYGGYPNIPMGAGGPGPTTLQHGYGGYPSDVYQNSPYAGYPPNYPVQPDSLQHFPPQHNPLDGNDFTHAQHNAQHVPHNFAPSHDQQQPSHTANGPVPPTQHQAFQPSYPPDHPYAFGVGVGYQNYTPTPLPYNGGYPGYGSGFIPPVAGGRMGSGKGLNPAAQGFSYPSSHAGSRSNSQPSSAPIQNGNSTPSSTSLSEQKPTFPSIAPVTDDSNSTPLPNGHTQVKQAWKPPVIVDGEKLKGIGGEQPSSEASQGLGLTTEKPRSPSPQSPNANLSASTITTRSASTPAVSSAPTASTSPTSVETPRQTDGDPSYVTSPKSGTSSRVQPDAGWTFGGEALAGLTSPPAGTASRNISGPSTRSASGSIAKKKSSTYSTQTGPLQLSAARPVAESSSGNTYALSLRKLIPSAVETKEVTGEQGSQQKTSAKGKEKASGKKVIFAAGAGSKASRIINDHGEPLVFGETTDEDREAAARPSESQPVSEDRSEEVQPAASTSKPETEAPRTKPVAKASSWAAAVRGPSSTAGSSVPTAAQSKVASPARSTVSLAPESEAGPSRMPSSPSANATPPRSSTSSSQPPPSTGASTTTGPRPAFNYAAAAATGASLTPQEDLARLLADGVKGKGKEGQATIPRGLINTGNMCFANTILQVLVYCSPFTELFEELGKRLKADLARRTPLLEAMIIFLREFNAPFPAPGTATPNGNATNGTSTPKGKGRDSTREAFIPENVYDAMKENKRFDSMRRGHQEDAEEYLGFFLNTLHEEILLLLSRTQSSRTQAKTNGSSVNGDEPDRQIERPISPGAGDDAGWLEVGKKQKTHVVRNTETRESAITRLFGGTLRSLLHTPGQKDSVTLEPYQPLQLDIQAPNVLDISDALKHIAEPEIVPGVWSAARGANVDATKQVYIESCPQILILHLKRFVYDPVERAVVKRNKPVGYGAELVIPLEIISPGRRNPSGIKYRLFGVVYHHGVSASGGHYTVSVARQDDKGWIHFDDESVTNVPKEDVVVSREEVEGGKTGLVGGREKTAYLLFYQRVR</sequence>
<keyword evidence="5" id="KW-0378">Hydrolase</keyword>
<evidence type="ECO:0000256" key="7">
    <source>
        <dbReference type="SAM" id="MobiDB-lite"/>
    </source>
</evidence>
<dbReference type="RefSeq" id="XP_031857112.2">
    <property type="nucleotide sequence ID" value="XM_032008604.2"/>
</dbReference>
<dbReference type="AlphaFoldDB" id="A0AAJ8LR68"/>
<dbReference type="GO" id="GO:0005634">
    <property type="term" value="C:nucleus"/>
    <property type="evidence" value="ECO:0007669"/>
    <property type="project" value="TreeGrafter"/>
</dbReference>
<dbReference type="InterPro" id="IPR001394">
    <property type="entry name" value="Peptidase_C19_UCH"/>
</dbReference>
<feature type="compositionally biased region" description="Low complexity" evidence="7">
    <location>
        <begin position="684"/>
        <end position="717"/>
    </location>
</feature>
<feature type="compositionally biased region" description="Polar residues" evidence="7">
    <location>
        <begin position="371"/>
        <end position="381"/>
    </location>
</feature>
<dbReference type="PROSITE" id="PS00973">
    <property type="entry name" value="USP_2"/>
    <property type="match status" value="1"/>
</dbReference>
<dbReference type="InterPro" id="IPR050164">
    <property type="entry name" value="Peptidase_C19"/>
</dbReference>
<feature type="region of interest" description="Disordered" evidence="7">
    <location>
        <begin position="282"/>
        <end position="521"/>
    </location>
</feature>
<feature type="region of interest" description="Disordered" evidence="7">
    <location>
        <begin position="170"/>
        <end position="234"/>
    </location>
</feature>
<comment type="catalytic activity">
    <reaction evidence="1">
        <text>Thiol-dependent hydrolysis of ester, thioester, amide, peptide and isopeptide bonds formed by the C-terminal Gly of ubiquitin (a 76-residue protein attached to proteins as an intracellular targeting signal).</text>
        <dbReference type="EC" id="3.4.19.12"/>
    </reaction>
</comment>
<feature type="domain" description="USP" evidence="8">
    <location>
        <begin position="758"/>
        <end position="1161"/>
    </location>
</feature>
<keyword evidence="6" id="KW-0788">Thiol protease</keyword>
<dbReference type="Pfam" id="PF00443">
    <property type="entry name" value="UCH"/>
    <property type="match status" value="1"/>
</dbReference>
<feature type="compositionally biased region" description="Polar residues" evidence="7">
    <location>
        <begin position="289"/>
        <end position="326"/>
    </location>
</feature>
<feature type="region of interest" description="Disordered" evidence="7">
    <location>
        <begin position="820"/>
        <end position="844"/>
    </location>
</feature>
<dbReference type="InterPro" id="IPR038765">
    <property type="entry name" value="Papain-like_cys_pep_sf"/>
</dbReference>
<keyword evidence="4" id="KW-0833">Ubl conjugation pathway</keyword>
<feature type="compositionally biased region" description="Polar residues" evidence="7">
    <location>
        <begin position="16"/>
        <end position="28"/>
    </location>
</feature>